<sequence>MVGLTTVLTSAFYINTFFGFLSGHILPFSGPECNFRNVLDFVGDRDHF</sequence>
<reference evidence="1" key="2">
    <citation type="journal article" date="2015" name="Fish Shellfish Immunol.">
        <title>Early steps in the European eel (Anguilla anguilla)-Vibrio vulnificus interaction in the gills: Role of the RtxA13 toxin.</title>
        <authorList>
            <person name="Callol A."/>
            <person name="Pajuelo D."/>
            <person name="Ebbesson L."/>
            <person name="Teles M."/>
            <person name="MacKenzie S."/>
            <person name="Amaro C."/>
        </authorList>
    </citation>
    <scope>NUCLEOTIDE SEQUENCE</scope>
</reference>
<name>A0A0E9QM55_ANGAN</name>
<reference evidence="1" key="1">
    <citation type="submission" date="2014-11" db="EMBL/GenBank/DDBJ databases">
        <authorList>
            <person name="Amaro Gonzalez C."/>
        </authorList>
    </citation>
    <scope>NUCLEOTIDE SEQUENCE</scope>
</reference>
<organism evidence="1">
    <name type="scientific">Anguilla anguilla</name>
    <name type="common">European freshwater eel</name>
    <name type="synonym">Muraena anguilla</name>
    <dbReference type="NCBI Taxonomy" id="7936"/>
    <lineage>
        <taxon>Eukaryota</taxon>
        <taxon>Metazoa</taxon>
        <taxon>Chordata</taxon>
        <taxon>Craniata</taxon>
        <taxon>Vertebrata</taxon>
        <taxon>Euteleostomi</taxon>
        <taxon>Actinopterygii</taxon>
        <taxon>Neopterygii</taxon>
        <taxon>Teleostei</taxon>
        <taxon>Anguilliformes</taxon>
        <taxon>Anguillidae</taxon>
        <taxon>Anguilla</taxon>
    </lineage>
</organism>
<evidence type="ECO:0000313" key="1">
    <source>
        <dbReference type="EMBL" id="JAH17986.1"/>
    </source>
</evidence>
<dbReference type="AlphaFoldDB" id="A0A0E9QM55"/>
<dbReference type="EMBL" id="GBXM01090591">
    <property type="protein sequence ID" value="JAH17986.1"/>
    <property type="molecule type" value="Transcribed_RNA"/>
</dbReference>
<protein>
    <submittedName>
        <fullName evidence="1">Uncharacterized protein</fullName>
    </submittedName>
</protein>
<proteinExistence type="predicted"/>
<accession>A0A0E9QM55</accession>